<organism evidence="2 3">
    <name type="scientific">Rhodopila globiformis</name>
    <name type="common">Rhodopseudomonas globiformis</name>
    <dbReference type="NCBI Taxonomy" id="1071"/>
    <lineage>
        <taxon>Bacteria</taxon>
        <taxon>Pseudomonadati</taxon>
        <taxon>Pseudomonadota</taxon>
        <taxon>Alphaproteobacteria</taxon>
        <taxon>Acetobacterales</taxon>
        <taxon>Acetobacteraceae</taxon>
        <taxon>Rhodopila</taxon>
    </lineage>
</organism>
<proteinExistence type="predicted"/>
<feature type="compositionally biased region" description="Low complexity" evidence="1">
    <location>
        <begin position="56"/>
        <end position="66"/>
    </location>
</feature>
<dbReference type="EMBL" id="NHRY01000074">
    <property type="protein sequence ID" value="PPQ35378.1"/>
    <property type="molecule type" value="Genomic_DNA"/>
</dbReference>
<gene>
    <name evidence="2" type="ORF">CCS01_07800</name>
</gene>
<dbReference type="AlphaFoldDB" id="A0A2S6NK84"/>
<evidence type="ECO:0000313" key="2">
    <source>
        <dbReference type="EMBL" id="PPQ35378.1"/>
    </source>
</evidence>
<accession>A0A2S6NK84</accession>
<evidence type="ECO:0000256" key="1">
    <source>
        <dbReference type="SAM" id="MobiDB-lite"/>
    </source>
</evidence>
<sequence>MDASHFRQRAAIARELAQAGEDRRLAHMLLELAIDLDAEAEAIEAEQARTADRHPASATAQASATAPDGNRAAAPIIDLTTPGVKPPVDTRPSRFSAVVLPFPARGLPQETTLPPAARHPAARATPPLAVPAPPQPSPADTQADICTLLTIG</sequence>
<feature type="region of interest" description="Disordered" evidence="1">
    <location>
        <begin position="45"/>
        <end position="72"/>
    </location>
</feature>
<protein>
    <submittedName>
        <fullName evidence="2">Uncharacterized protein</fullName>
    </submittedName>
</protein>
<dbReference type="Proteomes" id="UP000239724">
    <property type="component" value="Unassembled WGS sequence"/>
</dbReference>
<feature type="compositionally biased region" description="Basic and acidic residues" evidence="1">
    <location>
        <begin position="46"/>
        <end position="55"/>
    </location>
</feature>
<feature type="region of interest" description="Disordered" evidence="1">
    <location>
        <begin position="105"/>
        <end position="141"/>
    </location>
</feature>
<feature type="compositionally biased region" description="Low complexity" evidence="1">
    <location>
        <begin position="111"/>
        <end position="127"/>
    </location>
</feature>
<evidence type="ECO:0000313" key="3">
    <source>
        <dbReference type="Proteomes" id="UP000239724"/>
    </source>
</evidence>
<feature type="compositionally biased region" description="Pro residues" evidence="1">
    <location>
        <begin position="128"/>
        <end position="137"/>
    </location>
</feature>
<name>A0A2S6NK84_RHOGL</name>
<reference evidence="2 3" key="1">
    <citation type="journal article" date="2018" name="Arch. Microbiol.">
        <title>New insights into the metabolic potential of the phototrophic purple bacterium Rhodopila globiformis DSM 161(T) from its draft genome sequence and evidence for a vanadium-dependent nitrogenase.</title>
        <authorList>
            <person name="Imhoff J.F."/>
            <person name="Rahn T."/>
            <person name="Kunzel S."/>
            <person name="Neulinger S.C."/>
        </authorList>
    </citation>
    <scope>NUCLEOTIDE SEQUENCE [LARGE SCALE GENOMIC DNA]</scope>
    <source>
        <strain evidence="2 3">DSM 161</strain>
    </source>
</reference>
<keyword evidence="3" id="KW-1185">Reference proteome</keyword>
<comment type="caution">
    <text evidence="2">The sequence shown here is derived from an EMBL/GenBank/DDBJ whole genome shotgun (WGS) entry which is preliminary data.</text>
</comment>
<dbReference type="RefSeq" id="WP_104518284.1">
    <property type="nucleotide sequence ID" value="NZ_NHRY01000074.1"/>
</dbReference>